<accession>A0ACB5SCA2</accession>
<dbReference type="EMBL" id="BSXG01000068">
    <property type="protein sequence ID" value="GME34452.1"/>
    <property type="molecule type" value="Genomic_DNA"/>
</dbReference>
<evidence type="ECO:0000313" key="1">
    <source>
        <dbReference type="EMBL" id="GME34452.1"/>
    </source>
</evidence>
<gene>
    <name evidence="1" type="primary">g9197</name>
    <name evidence="1" type="ORF">NpPPO83_00009197</name>
</gene>
<reference evidence="1" key="1">
    <citation type="submission" date="2024-09" db="EMBL/GenBank/DDBJ databases">
        <title>Draft Genome Sequences of Neofusicoccum parvum.</title>
        <authorList>
            <person name="Ashida A."/>
            <person name="Camagna M."/>
            <person name="Tanaka A."/>
            <person name="Takemoto D."/>
        </authorList>
    </citation>
    <scope>NUCLEOTIDE SEQUENCE</scope>
    <source>
        <strain evidence="1">PPO83</strain>
    </source>
</reference>
<keyword evidence="2" id="KW-1185">Reference proteome</keyword>
<comment type="caution">
    <text evidence="1">The sequence shown here is derived from an EMBL/GenBank/DDBJ whole genome shotgun (WGS) entry which is preliminary data.</text>
</comment>
<proteinExistence type="predicted"/>
<dbReference type="Proteomes" id="UP001165186">
    <property type="component" value="Unassembled WGS sequence"/>
</dbReference>
<protein>
    <submittedName>
        <fullName evidence="1">Uncharacterized protein LTHEOB_2372</fullName>
    </submittedName>
</protein>
<name>A0ACB5SCA2_9PEZI</name>
<sequence>MFSWLVALVVAAFPLSAAAEQLIKSNSLNPCMANSGLSATLFNVVFTPANRSLAFNIVGVSDISGNVTAELDVYAYGLEIFTYNLNPCENEDLKSLCPMNTGQIPIDSNAPLDEDTVSQVPGIAYTVPDLDGLVQIRLSDAESGKLRACVEADLSNGKTVYQKAAAWTSAIIVGSGLTASAIASGLGHSYTATHVATSTMSLFGYFQSQAYIGMAAVDLPPIAASWTQNFQWSMGIIRVGSFQTLATWYQRATGGTASTLLSNLGTASVDVQRKLFKRTNNAGSSDTSNTVTLRGIERVGFRAGIEPTNVFLTGYIIFIIFFLSVTLAVCLFRAVLQGLAKKGKLKDNQFQEFRERWSTVLKGILFRITLIGFPQMVVLCFWELSARDSSAEVVLAVFTLVAMFCILARACFGIIQVAKTSKELHHTPAYLLFSNAVFLQKWGALYSQFRAKAYFFMVPILVFSLAKGMFIALGQDHGKVQAIGLLILELGFLVVICILRPYMNKKINALNISIAVFNLLGAIFLLIFTEIFNQPGIVTGVSGVVFFIYNAAASMVLLIMVLLTSFMAIISKNPDERYHPIRDDRASFMKSNSQNQLTTELDALGVTARNENNHAYPPSGPVSPSVPMFPAESVSSRADAPPRNSSGRNTPTGWKRGIGFEH</sequence>
<evidence type="ECO:0000313" key="2">
    <source>
        <dbReference type="Proteomes" id="UP001165186"/>
    </source>
</evidence>
<organism evidence="1 2">
    <name type="scientific">Neofusicoccum parvum</name>
    <dbReference type="NCBI Taxonomy" id="310453"/>
    <lineage>
        <taxon>Eukaryota</taxon>
        <taxon>Fungi</taxon>
        <taxon>Dikarya</taxon>
        <taxon>Ascomycota</taxon>
        <taxon>Pezizomycotina</taxon>
        <taxon>Dothideomycetes</taxon>
        <taxon>Dothideomycetes incertae sedis</taxon>
        <taxon>Botryosphaeriales</taxon>
        <taxon>Botryosphaeriaceae</taxon>
        <taxon>Neofusicoccum</taxon>
    </lineage>
</organism>